<keyword evidence="9" id="KW-1185">Reference proteome</keyword>
<dbReference type="GO" id="GO:0071375">
    <property type="term" value="P:cellular response to peptide hormone stimulus"/>
    <property type="evidence" value="ECO:0007669"/>
    <property type="project" value="TreeGrafter"/>
</dbReference>
<dbReference type="InterPro" id="IPR050479">
    <property type="entry name" value="CYP11_CYP27_families"/>
</dbReference>
<dbReference type="PRINTS" id="PR00463">
    <property type="entry name" value="EP450I"/>
</dbReference>
<evidence type="ECO:0000313" key="9">
    <source>
        <dbReference type="Proteomes" id="UP000694405"/>
    </source>
</evidence>
<evidence type="ECO:0000256" key="5">
    <source>
        <dbReference type="ARBA" id="ARBA00023002"/>
    </source>
</evidence>
<evidence type="ECO:0000256" key="3">
    <source>
        <dbReference type="ARBA" id="ARBA00022617"/>
    </source>
</evidence>
<dbReference type="Ensembl" id="ENSMUNT00000026773.1">
    <property type="protein sequence ID" value="ENSMUNP00000022799.1"/>
    <property type="gene ID" value="ENSMUNG00000018578.1"/>
</dbReference>
<evidence type="ECO:0000256" key="6">
    <source>
        <dbReference type="ARBA" id="ARBA00023004"/>
    </source>
</evidence>
<proteinExistence type="inferred from homology"/>
<dbReference type="PRINTS" id="PR00385">
    <property type="entry name" value="P450"/>
</dbReference>
<dbReference type="PANTHER" id="PTHR24279">
    <property type="entry name" value="CYTOCHROME P450"/>
    <property type="match status" value="1"/>
</dbReference>
<dbReference type="PANTHER" id="PTHR24279:SF121">
    <property type="entry name" value="CYTOCHROME P450 FAMILY 27 SUBFAMILY B MEMBER 1"/>
    <property type="match status" value="1"/>
</dbReference>
<dbReference type="InterPro" id="IPR001128">
    <property type="entry name" value="Cyt_P450"/>
</dbReference>
<accession>A0A8V5GXQ1</accession>
<dbReference type="GO" id="GO:0006700">
    <property type="term" value="P:C21-steroid hormone biosynthetic process"/>
    <property type="evidence" value="ECO:0007669"/>
    <property type="project" value="TreeGrafter"/>
</dbReference>
<keyword evidence="3" id="KW-0349">Heme</keyword>
<organism evidence="8 9">
    <name type="scientific">Melopsittacus undulatus</name>
    <name type="common">Budgerigar</name>
    <name type="synonym">Psittacus undulatus</name>
    <dbReference type="NCBI Taxonomy" id="13146"/>
    <lineage>
        <taxon>Eukaryota</taxon>
        <taxon>Metazoa</taxon>
        <taxon>Chordata</taxon>
        <taxon>Craniata</taxon>
        <taxon>Vertebrata</taxon>
        <taxon>Euteleostomi</taxon>
        <taxon>Archelosauria</taxon>
        <taxon>Archosauria</taxon>
        <taxon>Dinosauria</taxon>
        <taxon>Saurischia</taxon>
        <taxon>Theropoda</taxon>
        <taxon>Coelurosauria</taxon>
        <taxon>Aves</taxon>
        <taxon>Neognathae</taxon>
        <taxon>Neoaves</taxon>
        <taxon>Telluraves</taxon>
        <taxon>Australaves</taxon>
        <taxon>Psittaciformes</taxon>
        <taxon>Psittaculidae</taxon>
        <taxon>Melopsittacus</taxon>
    </lineage>
</organism>
<dbReference type="Pfam" id="PF00067">
    <property type="entry name" value="p450"/>
    <property type="match status" value="2"/>
</dbReference>
<evidence type="ECO:0000256" key="4">
    <source>
        <dbReference type="ARBA" id="ARBA00022723"/>
    </source>
</evidence>
<comment type="similarity">
    <text evidence="2">Belongs to the cytochrome P450 family.</text>
</comment>
<reference evidence="8" key="2">
    <citation type="submission" date="2025-08" db="UniProtKB">
        <authorList>
            <consortium name="Ensembl"/>
        </authorList>
    </citation>
    <scope>IDENTIFICATION</scope>
</reference>
<name>A0A8V5GXQ1_MELUD</name>
<dbReference type="InterPro" id="IPR002401">
    <property type="entry name" value="Cyt_P450_E_grp-I"/>
</dbReference>
<dbReference type="GO" id="GO:0016705">
    <property type="term" value="F:oxidoreductase activity, acting on paired donors, with incorporation or reduction of molecular oxygen"/>
    <property type="evidence" value="ECO:0007669"/>
    <property type="project" value="InterPro"/>
</dbReference>
<dbReference type="GO" id="GO:0034650">
    <property type="term" value="P:cortisol metabolic process"/>
    <property type="evidence" value="ECO:0007669"/>
    <property type="project" value="TreeGrafter"/>
</dbReference>
<dbReference type="GO" id="GO:0006704">
    <property type="term" value="P:glucocorticoid biosynthetic process"/>
    <property type="evidence" value="ECO:0007669"/>
    <property type="project" value="TreeGrafter"/>
</dbReference>
<dbReference type="GO" id="GO:0008203">
    <property type="term" value="P:cholesterol metabolic process"/>
    <property type="evidence" value="ECO:0007669"/>
    <property type="project" value="TreeGrafter"/>
</dbReference>
<keyword evidence="6" id="KW-0408">Iron</keyword>
<dbReference type="Proteomes" id="UP000694405">
    <property type="component" value="Chromosome 21"/>
</dbReference>
<dbReference type="InterPro" id="IPR036396">
    <property type="entry name" value="Cyt_P450_sf"/>
</dbReference>
<dbReference type="GO" id="GO:0005743">
    <property type="term" value="C:mitochondrial inner membrane"/>
    <property type="evidence" value="ECO:0007669"/>
    <property type="project" value="TreeGrafter"/>
</dbReference>
<dbReference type="Gene3D" id="1.10.630.10">
    <property type="entry name" value="Cytochrome P450"/>
    <property type="match status" value="1"/>
</dbReference>
<comment type="cofactor">
    <cofactor evidence="1">
        <name>heme</name>
        <dbReference type="ChEBI" id="CHEBI:30413"/>
    </cofactor>
</comment>
<sequence>MSPAPHLPHMFLRFLPPLRPPPRAPSAPRGMAEMPGPSPIASMYQLLCRGGLSRMHEMQVQGRARYGPLWKAAFGPIETVHVAQAELIQQVLRQEGTFPVRSQLSSWKEYREWRGRACGLLTAEGAEWLRLRRLLGRLLLHPYRASSFSGAVGSVVAELVLALQREGDGNPEHLVRDLSSHLYRFGLEASSAVLFASRLGCLEPEVPSAPSVFIGCVHSMFRTTLLTMALPRLLLRMRHSPWDTFCRAWDGLFEFAQQHIDHRVAAVVAQPHSVHGVCVTDLLLQEGMSMESIYGNVTELLLAGVDTISSTLTWSLYELARNPQVQAALTGNNTNTSTGTGTGTVPLLRAVVKETLRLYPVIPANARVIPDRDIRVGEFLVPRKTLITLCHYAASRDPRVFPAPDQFHPERWFCVGRRIAELQVYQALAQILLRFEVRPEPGGGPILPMTRTLLVPSAPVNLQFLPR</sequence>
<dbReference type="GO" id="GO:0005506">
    <property type="term" value="F:iron ion binding"/>
    <property type="evidence" value="ECO:0007669"/>
    <property type="project" value="InterPro"/>
</dbReference>
<evidence type="ECO:0000313" key="8">
    <source>
        <dbReference type="Ensembl" id="ENSMUNP00000022799.1"/>
    </source>
</evidence>
<dbReference type="AlphaFoldDB" id="A0A8V5GXQ1"/>
<protein>
    <submittedName>
        <fullName evidence="8">Uncharacterized protein</fullName>
    </submittedName>
</protein>
<keyword evidence="5" id="KW-0560">Oxidoreductase</keyword>
<evidence type="ECO:0000256" key="7">
    <source>
        <dbReference type="ARBA" id="ARBA00023033"/>
    </source>
</evidence>
<evidence type="ECO:0000256" key="2">
    <source>
        <dbReference type="ARBA" id="ARBA00010617"/>
    </source>
</evidence>
<keyword evidence="7" id="KW-0503">Monooxygenase</keyword>
<keyword evidence="4" id="KW-0479">Metal-binding</keyword>
<evidence type="ECO:0000256" key="1">
    <source>
        <dbReference type="ARBA" id="ARBA00001971"/>
    </source>
</evidence>
<reference evidence="8" key="1">
    <citation type="submission" date="2020-03" db="EMBL/GenBank/DDBJ databases">
        <title>Melopsittacus undulatus (budgerigar) genome, bMelUnd1, maternal haplotype with Z.</title>
        <authorList>
            <person name="Gedman G."/>
            <person name="Mountcastle J."/>
            <person name="Haase B."/>
            <person name="Formenti G."/>
            <person name="Wright T."/>
            <person name="Apodaca J."/>
            <person name="Pelan S."/>
            <person name="Chow W."/>
            <person name="Rhie A."/>
            <person name="Howe K."/>
            <person name="Fedrigo O."/>
            <person name="Jarvis E.D."/>
        </authorList>
    </citation>
    <scope>NUCLEOTIDE SEQUENCE [LARGE SCALE GENOMIC DNA]</scope>
</reference>
<dbReference type="SUPFAM" id="SSF48264">
    <property type="entry name" value="Cytochrome P450"/>
    <property type="match status" value="1"/>
</dbReference>
<gene>
    <name evidence="8" type="primary">LOC117437347</name>
</gene>
<dbReference type="GO" id="GO:0020037">
    <property type="term" value="F:heme binding"/>
    <property type="evidence" value="ECO:0007669"/>
    <property type="project" value="InterPro"/>
</dbReference>
<dbReference type="GO" id="GO:0004497">
    <property type="term" value="F:monooxygenase activity"/>
    <property type="evidence" value="ECO:0007669"/>
    <property type="project" value="UniProtKB-KW"/>
</dbReference>
<reference evidence="8" key="3">
    <citation type="submission" date="2025-09" db="UniProtKB">
        <authorList>
            <consortium name="Ensembl"/>
        </authorList>
    </citation>
    <scope>IDENTIFICATION</scope>
</reference>